<dbReference type="Gene3D" id="1.10.8.430">
    <property type="entry name" value="Helical domain of apoptotic protease-activating factors"/>
    <property type="match status" value="1"/>
</dbReference>
<dbReference type="PROSITE" id="PS50104">
    <property type="entry name" value="TIR"/>
    <property type="match status" value="1"/>
</dbReference>
<dbReference type="Pfam" id="PF00931">
    <property type="entry name" value="NB-ARC"/>
    <property type="match status" value="1"/>
</dbReference>
<dbReference type="PRINTS" id="PR00364">
    <property type="entry name" value="DISEASERSIST"/>
</dbReference>
<dbReference type="InterPro" id="IPR058192">
    <property type="entry name" value="WHD_ROQ1-like"/>
</dbReference>
<evidence type="ECO:0000313" key="4">
    <source>
        <dbReference type="Proteomes" id="UP000827889"/>
    </source>
</evidence>
<keyword evidence="2" id="KW-0677">Repeat</keyword>
<name>A0ABM3H4P5_9MYRT</name>
<evidence type="ECO:0000256" key="1">
    <source>
        <dbReference type="ARBA" id="ARBA00022614"/>
    </source>
</evidence>
<evidence type="ECO:0000256" key="2">
    <source>
        <dbReference type="ARBA" id="ARBA00022737"/>
    </source>
</evidence>
<accession>A0ABM3H4P5</accession>
<proteinExistence type="predicted"/>
<dbReference type="PANTHER" id="PTHR11017">
    <property type="entry name" value="LEUCINE-RICH REPEAT-CONTAINING PROTEIN"/>
    <property type="match status" value="1"/>
</dbReference>
<keyword evidence="1" id="KW-0433">Leucine-rich repeat</keyword>
<dbReference type="InterPro" id="IPR044974">
    <property type="entry name" value="Disease_R_plants"/>
</dbReference>
<dbReference type="Proteomes" id="UP000827889">
    <property type="component" value="Chromosome 3"/>
</dbReference>
<organism evidence="4 5">
    <name type="scientific">Rhodamnia argentea</name>
    <dbReference type="NCBI Taxonomy" id="178133"/>
    <lineage>
        <taxon>Eukaryota</taxon>
        <taxon>Viridiplantae</taxon>
        <taxon>Streptophyta</taxon>
        <taxon>Embryophyta</taxon>
        <taxon>Tracheophyta</taxon>
        <taxon>Spermatophyta</taxon>
        <taxon>Magnoliopsida</taxon>
        <taxon>eudicotyledons</taxon>
        <taxon>Gunneridae</taxon>
        <taxon>Pentapetalae</taxon>
        <taxon>rosids</taxon>
        <taxon>malvids</taxon>
        <taxon>Myrtales</taxon>
        <taxon>Myrtaceae</taxon>
        <taxon>Myrtoideae</taxon>
        <taxon>Myrteae</taxon>
        <taxon>Australasian group</taxon>
        <taxon>Rhodamnia</taxon>
    </lineage>
</organism>
<dbReference type="InterPro" id="IPR027417">
    <property type="entry name" value="P-loop_NTPase"/>
</dbReference>
<dbReference type="SUPFAM" id="SSF52200">
    <property type="entry name" value="Toll/Interleukin receptor TIR domain"/>
    <property type="match status" value="1"/>
</dbReference>
<dbReference type="Gene3D" id="3.40.50.300">
    <property type="entry name" value="P-loop containing nucleotide triphosphate hydrolases"/>
    <property type="match status" value="1"/>
</dbReference>
<dbReference type="InterPro" id="IPR035897">
    <property type="entry name" value="Toll_tir_struct_dom_sf"/>
</dbReference>
<sequence>MSSQPKVFLSFRGPDTRRHFSDFLYNMLTNAGIGVFRDEEGLEGGKEITPQLIQQIKQSKISIPVISKEYASSKSCLVESEQMVECLDKKNHIIIPIFYYVDPSDVRYCKGSFESAFLKHKNRGTNDSQINSWKSALQRIAELSGHHLHEKSEMYHAEATKQIIREVQQILKTKDLIVMAPLVGVDSHVQEIMAKLKFDCGNGRAVKIGDTSEMVLIYGIPGVGKTVLAKCVYNKLHRLYDACSFLEKIQQEIEDKGIVSVQNQLISDLHNRNAPEFKYSDDALNYMQSWFHAKKVILLDDIKDHEQLSALVGDLDWHAFEEDSPPEKFKEESIRIAAATHGLPLALEGVGKSLLKRNNKRAWNQTLATLEVAPHESVWKAFSKSYETLKRNEQEIFLDIACFFNGKDKRIPYYMWDDRNYMPALSIPSLHARSLVEIGENKEICMRGILKKFGREIVESEYKREPCKRRRLCDCEEALDVLRGGKGTLYVEALRLKFAGRSKGNISFECDQNDGLQNSRFLKLDQADIRGNFGNRLFSLRWLDWQRCPKIFDDHLIQTWQNLVILDLSESQVDKYWSGWELLAVV</sequence>
<dbReference type="RefSeq" id="XP_048131559.1">
    <property type="nucleotide sequence ID" value="XM_048275602.1"/>
</dbReference>
<protein>
    <submittedName>
        <fullName evidence="5">Disease resistance protein L6-like</fullName>
    </submittedName>
</protein>
<keyword evidence="4" id="KW-1185">Reference proteome</keyword>
<dbReference type="Gene3D" id="3.40.50.10140">
    <property type="entry name" value="Toll/interleukin-1 receptor homology (TIR) domain"/>
    <property type="match status" value="1"/>
</dbReference>
<dbReference type="SMART" id="SM00255">
    <property type="entry name" value="TIR"/>
    <property type="match status" value="1"/>
</dbReference>
<dbReference type="InterPro" id="IPR002182">
    <property type="entry name" value="NB-ARC"/>
</dbReference>
<dbReference type="Pfam" id="PF23282">
    <property type="entry name" value="WHD_ROQ1"/>
    <property type="match status" value="1"/>
</dbReference>
<dbReference type="PANTHER" id="PTHR11017:SF570">
    <property type="entry name" value="DISEASE RESISTANCE PROTEIN (TIR-NBS CLASS)-RELATED"/>
    <property type="match status" value="1"/>
</dbReference>
<dbReference type="SUPFAM" id="SSF52540">
    <property type="entry name" value="P-loop containing nucleoside triphosphate hydrolases"/>
    <property type="match status" value="1"/>
</dbReference>
<dbReference type="InterPro" id="IPR000157">
    <property type="entry name" value="TIR_dom"/>
</dbReference>
<evidence type="ECO:0000313" key="5">
    <source>
        <dbReference type="RefSeq" id="XP_048131559.1"/>
    </source>
</evidence>
<gene>
    <name evidence="5" type="primary">LOC125314124</name>
</gene>
<evidence type="ECO:0000259" key="3">
    <source>
        <dbReference type="PROSITE" id="PS50104"/>
    </source>
</evidence>
<reference evidence="5" key="1">
    <citation type="submission" date="2025-08" db="UniProtKB">
        <authorList>
            <consortium name="RefSeq"/>
        </authorList>
    </citation>
    <scope>IDENTIFICATION</scope>
    <source>
        <tissue evidence="5">Leaf</tissue>
    </source>
</reference>
<feature type="domain" description="TIR" evidence="3">
    <location>
        <begin position="3"/>
        <end position="171"/>
    </location>
</feature>
<dbReference type="InterPro" id="IPR042197">
    <property type="entry name" value="Apaf_helical"/>
</dbReference>
<dbReference type="GeneID" id="125314124"/>
<dbReference type="Pfam" id="PF01582">
    <property type="entry name" value="TIR"/>
    <property type="match status" value="1"/>
</dbReference>